<feature type="transmembrane region" description="Helical" evidence="7">
    <location>
        <begin position="181"/>
        <end position="200"/>
    </location>
</feature>
<evidence type="ECO:0000256" key="5">
    <source>
        <dbReference type="ARBA" id="ARBA00023136"/>
    </source>
</evidence>
<organism evidence="9">
    <name type="scientific">Pseudomonas sp. 19-rlim</name>
    <dbReference type="NCBI Taxonomy" id="1084570"/>
    <lineage>
        <taxon>Bacteria</taxon>
        <taxon>Pseudomonadati</taxon>
        <taxon>Pseudomonadota</taxon>
        <taxon>Gammaproteobacteria</taxon>
        <taxon>Pseudomonadales</taxon>
        <taxon>Pseudomonadaceae</taxon>
        <taxon>Pseudomonas</taxon>
    </lineage>
</organism>
<feature type="domain" description="Heme-copper oxidase subunit III family profile" evidence="8">
    <location>
        <begin position="27"/>
        <end position="202"/>
    </location>
</feature>
<evidence type="ECO:0000259" key="8">
    <source>
        <dbReference type="PROSITE" id="PS50253"/>
    </source>
</evidence>
<proteinExistence type="inferred from homology"/>
<evidence type="ECO:0000256" key="7">
    <source>
        <dbReference type="SAM" id="Phobius"/>
    </source>
</evidence>
<dbReference type="PROSITE" id="PS50253">
    <property type="entry name" value="COX3"/>
    <property type="match status" value="1"/>
</dbReference>
<dbReference type="Gene3D" id="1.20.120.80">
    <property type="entry name" value="Cytochrome c oxidase, subunit III, four-helix bundle"/>
    <property type="match status" value="1"/>
</dbReference>
<dbReference type="PANTHER" id="PTHR11403:SF6">
    <property type="entry name" value="NITRIC OXIDE REDUCTASE SUBUNIT E"/>
    <property type="match status" value="1"/>
</dbReference>
<comment type="similarity">
    <text evidence="2 6">Belongs to the cytochrome c oxidase subunit 3 family.</text>
</comment>
<dbReference type="InterPro" id="IPR024791">
    <property type="entry name" value="Cyt_c/ubiquinol_Oxase_su3"/>
</dbReference>
<feature type="transmembrane region" description="Helical" evidence="7">
    <location>
        <begin position="138"/>
        <end position="160"/>
    </location>
</feature>
<dbReference type="SUPFAM" id="SSF81452">
    <property type="entry name" value="Cytochrome c oxidase subunit III-like"/>
    <property type="match status" value="1"/>
</dbReference>
<feature type="transmembrane region" description="Helical" evidence="7">
    <location>
        <begin position="101"/>
        <end position="118"/>
    </location>
</feature>
<sequence length="203" mass="22537">MSVIESSKGRFGKVTSHGRKPMPAEPGMWFFILGDMSIFAMFFGAYLWALGENRQAFINEASSLVVALGFANTLVLLSSSYAVARAVQMHRAGNWAATRQWLSWALAAATAFAVIKVFEYGMELVDGKGLTSSPFFMYYFVLTGLHLLHVAFGSLLLVVWRRSLNDRSAAHSANRVESVAGYWHMVDLLWLLIFSFVYIGSSS</sequence>
<dbReference type="AlphaFoldDB" id="G3LGU2"/>
<dbReference type="GO" id="GO:0019646">
    <property type="term" value="P:aerobic electron transport chain"/>
    <property type="evidence" value="ECO:0007669"/>
    <property type="project" value="InterPro"/>
</dbReference>
<evidence type="ECO:0000313" key="9">
    <source>
        <dbReference type="EMBL" id="AEO27335.1"/>
    </source>
</evidence>
<dbReference type="InterPro" id="IPR013833">
    <property type="entry name" value="Cyt_c_oxidase_su3_a-hlx"/>
</dbReference>
<dbReference type="PANTHER" id="PTHR11403">
    <property type="entry name" value="CYTOCHROME C OXIDASE SUBUNIT III"/>
    <property type="match status" value="1"/>
</dbReference>
<reference evidence="9" key="1">
    <citation type="submission" date="2011-07" db="EMBL/GenBank/DDBJ databases">
        <title>Biodegradation of r-limonene and other terpenes by Pseudomonas sp. strain 19-rlim.</title>
        <authorList>
            <person name="Eaton R.W."/>
        </authorList>
    </citation>
    <scope>NUCLEOTIDE SEQUENCE</scope>
    <source>
        <strain evidence="9">19-rlim</strain>
    </source>
</reference>
<dbReference type="EMBL" id="JN379031">
    <property type="protein sequence ID" value="AEO27335.1"/>
    <property type="molecule type" value="Genomic_DNA"/>
</dbReference>
<evidence type="ECO:0000256" key="1">
    <source>
        <dbReference type="ARBA" id="ARBA00004141"/>
    </source>
</evidence>
<keyword evidence="3 6" id="KW-0812">Transmembrane</keyword>
<evidence type="ECO:0000256" key="6">
    <source>
        <dbReference type="RuleBase" id="RU003376"/>
    </source>
</evidence>
<dbReference type="InterPro" id="IPR035973">
    <property type="entry name" value="Cyt_c_oxidase_su3-like_sf"/>
</dbReference>
<keyword evidence="4 7" id="KW-1133">Transmembrane helix</keyword>
<dbReference type="Pfam" id="PF00510">
    <property type="entry name" value="COX3"/>
    <property type="match status" value="1"/>
</dbReference>
<evidence type="ECO:0000256" key="2">
    <source>
        <dbReference type="ARBA" id="ARBA00010581"/>
    </source>
</evidence>
<dbReference type="InterPro" id="IPR000298">
    <property type="entry name" value="Cyt_c_oxidase-like_su3"/>
</dbReference>
<name>G3LGU2_9PSED</name>
<evidence type="ECO:0000256" key="3">
    <source>
        <dbReference type="ARBA" id="ARBA00022692"/>
    </source>
</evidence>
<dbReference type="GO" id="GO:0005886">
    <property type="term" value="C:plasma membrane"/>
    <property type="evidence" value="ECO:0007669"/>
    <property type="project" value="UniProtKB-SubCell"/>
</dbReference>
<comment type="subcellular location">
    <subcellularLocation>
        <location evidence="6">Cell membrane</location>
        <topology evidence="6">Multi-pass membrane protein</topology>
    </subcellularLocation>
    <subcellularLocation>
        <location evidence="1">Membrane</location>
        <topology evidence="1">Multi-pass membrane protein</topology>
    </subcellularLocation>
</comment>
<keyword evidence="5 7" id="KW-0472">Membrane</keyword>
<dbReference type="GO" id="GO:0004129">
    <property type="term" value="F:cytochrome-c oxidase activity"/>
    <property type="evidence" value="ECO:0007669"/>
    <property type="project" value="InterPro"/>
</dbReference>
<protein>
    <submittedName>
        <fullName evidence="9">Cytochrome c oxidase subunit III</fullName>
    </submittedName>
</protein>
<feature type="transmembrane region" description="Helical" evidence="7">
    <location>
        <begin position="61"/>
        <end position="81"/>
    </location>
</feature>
<accession>G3LGU2</accession>
<feature type="transmembrane region" description="Helical" evidence="7">
    <location>
        <begin position="29"/>
        <end position="49"/>
    </location>
</feature>
<evidence type="ECO:0000256" key="4">
    <source>
        <dbReference type="ARBA" id="ARBA00022989"/>
    </source>
</evidence>